<gene>
    <name evidence="1" type="ORF">ABT39_MTgene5940</name>
</gene>
<comment type="caution">
    <text evidence="1">The sequence shown here is derived from an EMBL/GenBank/DDBJ whole genome shotgun (WGS) entry which is preliminary data.</text>
</comment>
<evidence type="ECO:0000313" key="1">
    <source>
        <dbReference type="EMBL" id="KUM47753.1"/>
    </source>
</evidence>
<reference evidence="1" key="1">
    <citation type="journal article" date="2015" name="Genome Biol. Evol.">
        <title>Organellar Genomes of White Spruce (Picea glauca): Assembly and Annotation.</title>
        <authorList>
            <person name="Jackman S.D."/>
            <person name="Warren R.L."/>
            <person name="Gibb E.A."/>
            <person name="Vandervalk B.P."/>
            <person name="Mohamadi H."/>
            <person name="Chu J."/>
            <person name="Raymond A."/>
            <person name="Pleasance S."/>
            <person name="Coope R."/>
            <person name="Wildung M.R."/>
            <person name="Ritland C.E."/>
            <person name="Bousquet J."/>
            <person name="Jones S.J."/>
            <person name="Bohlmann J."/>
            <person name="Birol I."/>
        </authorList>
    </citation>
    <scope>NUCLEOTIDE SEQUENCE [LARGE SCALE GENOMIC DNA]</scope>
    <source>
        <tissue evidence="1">Flushing bud</tissue>
    </source>
</reference>
<protein>
    <submittedName>
        <fullName evidence="1">Uncharacterized protein</fullName>
    </submittedName>
</protein>
<organism evidence="1">
    <name type="scientific">Picea glauca</name>
    <name type="common">White spruce</name>
    <name type="synonym">Pinus glauca</name>
    <dbReference type="NCBI Taxonomy" id="3330"/>
    <lineage>
        <taxon>Eukaryota</taxon>
        <taxon>Viridiplantae</taxon>
        <taxon>Streptophyta</taxon>
        <taxon>Embryophyta</taxon>
        <taxon>Tracheophyta</taxon>
        <taxon>Spermatophyta</taxon>
        <taxon>Pinopsida</taxon>
        <taxon>Pinidae</taxon>
        <taxon>Conifers I</taxon>
        <taxon>Pinales</taxon>
        <taxon>Pinaceae</taxon>
        <taxon>Picea</taxon>
    </lineage>
</organism>
<proteinExistence type="predicted"/>
<keyword evidence="1" id="KW-0496">Mitochondrion</keyword>
<dbReference type="AlphaFoldDB" id="A0A124GN53"/>
<name>A0A124GN53_PICGL</name>
<dbReference type="EMBL" id="LKAM01000007">
    <property type="protein sequence ID" value="KUM47753.1"/>
    <property type="molecule type" value="Genomic_DNA"/>
</dbReference>
<geneLocation type="mitochondrion" evidence="1"/>
<accession>A0A124GN53</accession>
<sequence>MVPQQSMALHHRPMPKDRHQSMDIHHRLMPMDPHHRLHYLRSTRRIELLLFRSPKRNRIENLL</sequence>